<dbReference type="PANTHER" id="PTHR46532:SF11">
    <property type="entry name" value="DYNEIN AXONEMAL HEAVY CHAIN 12"/>
    <property type="match status" value="1"/>
</dbReference>
<dbReference type="EMBL" id="JACTAM010000007">
    <property type="protein sequence ID" value="KAI2662835.1"/>
    <property type="molecule type" value="Genomic_DNA"/>
</dbReference>
<feature type="domain" description="Dynein heavy chain tail" evidence="1">
    <location>
        <begin position="34"/>
        <end position="130"/>
    </location>
</feature>
<keyword evidence="4" id="KW-1185">Reference proteome</keyword>
<evidence type="ECO:0000313" key="3">
    <source>
        <dbReference type="EMBL" id="KAI2662835.1"/>
    </source>
</evidence>
<evidence type="ECO:0000313" key="4">
    <source>
        <dbReference type="Proteomes" id="UP000830375"/>
    </source>
</evidence>
<feature type="domain" description="Dynein axonemal heavy chain 2/5/8 coiled-coil" evidence="2">
    <location>
        <begin position="726"/>
        <end position="821"/>
    </location>
</feature>
<accession>A0ABQ8MJI1</accession>
<dbReference type="Pfam" id="PF08385">
    <property type="entry name" value="DHC_N1"/>
    <property type="match status" value="3"/>
</dbReference>
<dbReference type="Pfam" id="PF25007">
    <property type="entry name" value="DYH2-5-8_CC"/>
    <property type="match status" value="1"/>
</dbReference>
<proteinExistence type="predicted"/>
<feature type="domain" description="Dynein heavy chain tail" evidence="1">
    <location>
        <begin position="274"/>
        <end position="421"/>
    </location>
</feature>
<evidence type="ECO:0000259" key="2">
    <source>
        <dbReference type="Pfam" id="PF25007"/>
    </source>
</evidence>
<protein>
    <submittedName>
        <fullName evidence="3">Dynein axonemal heavy chain 2</fullName>
    </submittedName>
</protein>
<reference evidence="3 4" key="1">
    <citation type="submission" date="2022-01" db="EMBL/GenBank/DDBJ databases">
        <title>A high-quality chromosome-level genome assembly of rohu carp, Labeo rohita.</title>
        <authorList>
            <person name="Arick M.A. II"/>
            <person name="Hsu C.-Y."/>
            <person name="Magbanua Z."/>
            <person name="Pechanova O."/>
            <person name="Grover C."/>
            <person name="Miller E."/>
            <person name="Thrash A."/>
            <person name="Ezzel L."/>
            <person name="Alam S."/>
            <person name="Benzie J."/>
            <person name="Hamilton M."/>
            <person name="Karsi A."/>
            <person name="Lawrence M.L."/>
            <person name="Peterson D.G."/>
        </authorList>
    </citation>
    <scope>NUCLEOTIDE SEQUENCE [LARGE SCALE GENOMIC DNA]</scope>
    <source>
        <strain evidence="4">BAU-BD-2019</strain>
        <tissue evidence="3">Blood</tissue>
    </source>
</reference>
<organism evidence="3 4">
    <name type="scientific">Labeo rohita</name>
    <name type="common">Indian major carp</name>
    <name type="synonym">Cyprinus rohita</name>
    <dbReference type="NCBI Taxonomy" id="84645"/>
    <lineage>
        <taxon>Eukaryota</taxon>
        <taxon>Metazoa</taxon>
        <taxon>Chordata</taxon>
        <taxon>Craniata</taxon>
        <taxon>Vertebrata</taxon>
        <taxon>Euteleostomi</taxon>
        <taxon>Actinopterygii</taxon>
        <taxon>Neopterygii</taxon>
        <taxon>Teleostei</taxon>
        <taxon>Ostariophysi</taxon>
        <taxon>Cypriniformes</taxon>
        <taxon>Cyprinidae</taxon>
        <taxon>Labeoninae</taxon>
        <taxon>Labeonini</taxon>
        <taxon>Labeo</taxon>
    </lineage>
</organism>
<dbReference type="PANTHER" id="PTHR46532">
    <property type="entry name" value="MALE FERTILITY FACTOR KL5"/>
    <property type="match status" value="1"/>
</dbReference>
<dbReference type="InterPro" id="IPR013594">
    <property type="entry name" value="Dynein_heavy_tail"/>
</dbReference>
<dbReference type="InterPro" id="IPR026983">
    <property type="entry name" value="DHC"/>
</dbReference>
<dbReference type="InterPro" id="IPR056759">
    <property type="entry name" value="DYH2-5-8_CC"/>
</dbReference>
<feature type="domain" description="Dynein heavy chain tail" evidence="1">
    <location>
        <begin position="194"/>
        <end position="260"/>
    </location>
</feature>
<sequence>MRVPGGPVNDSGELIAGLICEETKNESQKWPVKRYSSQGWSLDQITIFALVDSFVQRCKDLIEVCEYQQQFARWEEGERVPLPCFAGRQGSEVTQRLLYIEATFDNSLQVLRSVKDILDVRNPSWHEDYSRQFGCLSEYHHDRLCDGTWAAHQPPETIIPHIPAPGTDGPWEREQCASENVRLMAMMDWGRGGFRAKVKDLEVMMQNLITSTFETVNCVEEGVQLLDVFQHLSGREAIKRTIDRKTVDVYALLSAELCDINLVLRRAHFLPHVSSAEEVHVNYAKLCQTLDERVRRIFTDWSQSLNRECLSSLNQPLMIRCKGKTGLLDINFNKNLLKMFNEIHYWDRLLFEIPHYATEVYQRREELHNLRENVLLVVRDYNRIIKALNADELGLFSERIRFLDRKIQPGLSKLHWSTKGTSSVFINDCRVHANKVQLMVDEYKAANLAASKLCEQISELLLVRVDGKMVYGDLEFQEDQQSHQHSQLLRLQNAHQDIIKNLARVYGTFHLDGPEVQQHWVSYMEKMDRMVEEAFRVNIKRSLQELSKAINGDGKTSPNPLFRVEVVLTQQTPRSPAQVDFSPSLQKLAHIVNSISSQLIKTISGFKRLPDLLTRQHSQRKPIHIIIEQDEEICKIQGAIAAGMVTNASYLQTYLKTWDKHREIWEIEKDGFIQRYQRLNPTVTSFDADIARYTEVANNVQKEETVLSLQFVLLDCSPLKFSLLQHCNEWQSKVSQPPQTLPELGESLKLLETLQADLSKIESQIPPIHEQFAILEKYEVAVDPAVLELLEALNSEWVWFQQVVIDSDIMLKKHKDMMKSGLILSSEEFKKKTQSALQSFNSSGEHTHTHTHTHTSARYMGGTAGLCFLGPWVFCVAGSAG</sequence>
<comment type="caution">
    <text evidence="3">The sequence shown here is derived from an EMBL/GenBank/DDBJ whole genome shotgun (WGS) entry which is preliminary data.</text>
</comment>
<name>A0ABQ8MJI1_LABRO</name>
<gene>
    <name evidence="3" type="ORF">H4Q32_001788</name>
</gene>
<dbReference type="Proteomes" id="UP000830375">
    <property type="component" value="Unassembled WGS sequence"/>
</dbReference>
<evidence type="ECO:0000259" key="1">
    <source>
        <dbReference type="Pfam" id="PF08385"/>
    </source>
</evidence>